<evidence type="ECO:0000256" key="2">
    <source>
        <dbReference type="ARBA" id="ARBA00004777"/>
    </source>
</evidence>
<dbReference type="InterPro" id="IPR029041">
    <property type="entry name" value="FAD-linked_oxidoreductase-like"/>
</dbReference>
<protein>
    <recommendedName>
        <fullName evidence="8">Methylenetetrahydrofolate reductase</fullName>
    </recommendedName>
</protein>
<dbReference type="RefSeq" id="WP_343877817.1">
    <property type="nucleotide sequence ID" value="NZ_BAAAIJ010000007.1"/>
</dbReference>
<evidence type="ECO:0000313" key="10">
    <source>
        <dbReference type="Proteomes" id="UP001597307"/>
    </source>
</evidence>
<dbReference type="EMBL" id="JBHUGA010000006">
    <property type="protein sequence ID" value="MFD1845567.1"/>
    <property type="molecule type" value="Genomic_DNA"/>
</dbReference>
<dbReference type="Proteomes" id="UP001597307">
    <property type="component" value="Unassembled WGS sequence"/>
</dbReference>
<dbReference type="Gene3D" id="3.20.20.220">
    <property type="match status" value="1"/>
</dbReference>
<dbReference type="PANTHER" id="PTHR45754">
    <property type="entry name" value="METHYLENETETRAHYDROFOLATE REDUCTASE"/>
    <property type="match status" value="1"/>
</dbReference>
<comment type="similarity">
    <text evidence="3 8">Belongs to the methylenetetrahydrofolate reductase family.</text>
</comment>
<dbReference type="InterPro" id="IPR003171">
    <property type="entry name" value="Mehydrof_redctse-like"/>
</dbReference>
<evidence type="ECO:0000256" key="7">
    <source>
        <dbReference type="ARBA" id="ARBA00048628"/>
    </source>
</evidence>
<gene>
    <name evidence="9" type="ORF">ACFSFX_03030</name>
</gene>
<keyword evidence="4 8" id="KW-0285">Flavoprotein</keyword>
<sequence>MAEYPGRLPLRVEIIPGSGIVEALQKHLPTPAVVTITCLPHHGAEETVDLAVRLADLGYQAVPHLAARSIASRGQLTGFLSRLQAAGVSDIFVIAGDGGSAAGPYAWSGHLMEDITSISGGTFALGAAAYPEARPGASAAELTDVLLAKQDLCSWAVTQLCFSGPALVAYAAELRTAGVTLPVWAGVPGAVGRARLISLAARIGVGPSLKFARRSMTGAGGGSLVRGVLGPSSYDPAPLVRRIGESGDFAGLHVYSFNNLAPISRIFTVG</sequence>
<evidence type="ECO:0000256" key="5">
    <source>
        <dbReference type="ARBA" id="ARBA00022827"/>
    </source>
</evidence>
<comment type="cofactor">
    <cofactor evidence="1 8">
        <name>FAD</name>
        <dbReference type="ChEBI" id="CHEBI:57692"/>
    </cofactor>
</comment>
<evidence type="ECO:0000256" key="8">
    <source>
        <dbReference type="RuleBase" id="RU003862"/>
    </source>
</evidence>
<evidence type="ECO:0000256" key="6">
    <source>
        <dbReference type="ARBA" id="ARBA00023002"/>
    </source>
</evidence>
<dbReference type="PANTHER" id="PTHR45754:SF3">
    <property type="entry name" value="METHYLENETETRAHYDROFOLATE REDUCTASE (NADPH)"/>
    <property type="match status" value="1"/>
</dbReference>
<reference evidence="10" key="1">
    <citation type="journal article" date="2019" name="Int. J. Syst. Evol. Microbiol.">
        <title>The Global Catalogue of Microorganisms (GCM) 10K type strain sequencing project: providing services to taxonomists for standard genome sequencing and annotation.</title>
        <authorList>
            <consortium name="The Broad Institute Genomics Platform"/>
            <consortium name="The Broad Institute Genome Sequencing Center for Infectious Disease"/>
            <person name="Wu L."/>
            <person name="Ma J."/>
        </authorList>
    </citation>
    <scope>NUCLEOTIDE SEQUENCE [LARGE SCALE GENOMIC DNA]</scope>
    <source>
        <strain evidence="10">JCM 11496</strain>
    </source>
</reference>
<name>A0ABW4Q4K9_9MICC</name>
<evidence type="ECO:0000256" key="3">
    <source>
        <dbReference type="ARBA" id="ARBA00006743"/>
    </source>
</evidence>
<evidence type="ECO:0000313" key="9">
    <source>
        <dbReference type="EMBL" id="MFD1845567.1"/>
    </source>
</evidence>
<organism evidence="9 10">
    <name type="scientific">Arthrobacter flavus</name>
    <dbReference type="NCBI Taxonomy" id="95172"/>
    <lineage>
        <taxon>Bacteria</taxon>
        <taxon>Bacillati</taxon>
        <taxon>Actinomycetota</taxon>
        <taxon>Actinomycetes</taxon>
        <taxon>Micrococcales</taxon>
        <taxon>Micrococcaceae</taxon>
        <taxon>Arthrobacter</taxon>
    </lineage>
</organism>
<keyword evidence="5 8" id="KW-0274">FAD</keyword>
<keyword evidence="10" id="KW-1185">Reference proteome</keyword>
<accession>A0ABW4Q4K9</accession>
<comment type="caution">
    <text evidence="9">The sequence shown here is derived from an EMBL/GenBank/DDBJ whole genome shotgun (WGS) entry which is preliminary data.</text>
</comment>
<proteinExistence type="inferred from homology"/>
<dbReference type="Pfam" id="PF02219">
    <property type="entry name" value="MTHFR"/>
    <property type="match status" value="1"/>
</dbReference>
<evidence type="ECO:0000256" key="4">
    <source>
        <dbReference type="ARBA" id="ARBA00022630"/>
    </source>
</evidence>
<keyword evidence="6 8" id="KW-0560">Oxidoreductase</keyword>
<dbReference type="SUPFAM" id="SSF51730">
    <property type="entry name" value="FAD-linked oxidoreductase"/>
    <property type="match status" value="1"/>
</dbReference>
<evidence type="ECO:0000256" key="1">
    <source>
        <dbReference type="ARBA" id="ARBA00001974"/>
    </source>
</evidence>
<comment type="catalytic activity">
    <reaction evidence="7">
        <text>(6S)-5-methyl-5,6,7,8-tetrahydrofolate + NAD(+) = (6R)-5,10-methylene-5,6,7,8-tetrahydrofolate + NADH + H(+)</text>
        <dbReference type="Rhea" id="RHEA:19821"/>
        <dbReference type="ChEBI" id="CHEBI:15378"/>
        <dbReference type="ChEBI" id="CHEBI:15636"/>
        <dbReference type="ChEBI" id="CHEBI:18608"/>
        <dbReference type="ChEBI" id="CHEBI:57540"/>
        <dbReference type="ChEBI" id="CHEBI:57945"/>
        <dbReference type="EC" id="1.5.1.54"/>
    </reaction>
    <physiologicalReaction direction="right-to-left" evidence="7">
        <dbReference type="Rhea" id="RHEA:19823"/>
    </physiologicalReaction>
</comment>
<comment type="pathway">
    <text evidence="2 8">One-carbon metabolism; tetrahydrofolate interconversion.</text>
</comment>